<dbReference type="Gene3D" id="3.40.50.450">
    <property type="match status" value="1"/>
</dbReference>
<keyword evidence="3" id="KW-0479">Metal-binding</keyword>
<dbReference type="GO" id="GO:0003872">
    <property type="term" value="F:6-phosphofructokinase activity"/>
    <property type="evidence" value="ECO:0007669"/>
    <property type="project" value="InterPro"/>
</dbReference>
<name>A0A366XWI1_9BACI</name>
<dbReference type="InterPro" id="IPR000023">
    <property type="entry name" value="Phosphofructokinase_dom"/>
</dbReference>
<evidence type="ECO:0000313" key="9">
    <source>
        <dbReference type="Proteomes" id="UP000253314"/>
    </source>
</evidence>
<dbReference type="PANTHER" id="PTHR45770">
    <property type="entry name" value="ATP-DEPENDENT 6-PHOSPHOFRUCTOKINASE 1"/>
    <property type="match status" value="1"/>
</dbReference>
<dbReference type="UniPathway" id="UPA00109">
    <property type="reaction ID" value="UER00182"/>
</dbReference>
<evidence type="ECO:0000256" key="3">
    <source>
        <dbReference type="ARBA" id="ARBA00022723"/>
    </source>
</evidence>
<feature type="domain" description="Phosphofructokinase" evidence="7">
    <location>
        <begin position="3"/>
        <end position="126"/>
    </location>
</feature>
<keyword evidence="5" id="KW-0460">Magnesium</keyword>
<keyword evidence="2" id="KW-0808">Transferase</keyword>
<dbReference type="AlphaFoldDB" id="A0A366XWI1"/>
<dbReference type="Pfam" id="PF00365">
    <property type="entry name" value="PFK"/>
    <property type="match status" value="1"/>
</dbReference>
<evidence type="ECO:0000256" key="6">
    <source>
        <dbReference type="ARBA" id="ARBA00038478"/>
    </source>
</evidence>
<dbReference type="SUPFAM" id="SSF53784">
    <property type="entry name" value="Phosphofructokinase"/>
    <property type="match status" value="1"/>
</dbReference>
<keyword evidence="9" id="KW-1185">Reference proteome</keyword>
<gene>
    <name evidence="8" type="ORF">DS031_17415</name>
</gene>
<evidence type="ECO:0000256" key="4">
    <source>
        <dbReference type="ARBA" id="ARBA00022777"/>
    </source>
</evidence>
<comment type="cofactor">
    <cofactor evidence="1">
        <name>Mg(2+)</name>
        <dbReference type="ChEBI" id="CHEBI:18420"/>
    </cofactor>
</comment>
<dbReference type="Proteomes" id="UP000253314">
    <property type="component" value="Unassembled WGS sequence"/>
</dbReference>
<proteinExistence type="inferred from homology"/>
<evidence type="ECO:0000256" key="5">
    <source>
        <dbReference type="ARBA" id="ARBA00022842"/>
    </source>
</evidence>
<dbReference type="InterPro" id="IPR022953">
    <property type="entry name" value="ATP_PFK"/>
</dbReference>
<accession>A0A366XWI1</accession>
<comment type="similarity">
    <text evidence="6">Belongs to the phosphofructokinase type A (PFKA) family.</text>
</comment>
<dbReference type="InterPro" id="IPR050929">
    <property type="entry name" value="PFKA"/>
</dbReference>
<reference evidence="8 9" key="1">
    <citation type="submission" date="2018-07" db="EMBL/GenBank/DDBJ databases">
        <title>Lottiidibacillus patelloidae gen. nov., sp. nov., isolated from the intestinal tract of a marine limpet and the reclassification of B. taeanensis BH030017T, B. algicola KMM 3737T and B. hwajinpoensis SW-72T as genus Lottiidibacillus.</title>
        <authorList>
            <person name="Liu R."/>
            <person name="Huang Z."/>
        </authorList>
    </citation>
    <scope>NUCLEOTIDE SEQUENCE [LARGE SCALE GENOMIC DNA]</scope>
    <source>
        <strain evidence="8 9">BH030017</strain>
    </source>
</reference>
<evidence type="ECO:0000256" key="2">
    <source>
        <dbReference type="ARBA" id="ARBA00022679"/>
    </source>
</evidence>
<dbReference type="GO" id="GO:0006002">
    <property type="term" value="P:fructose 6-phosphate metabolic process"/>
    <property type="evidence" value="ECO:0007669"/>
    <property type="project" value="InterPro"/>
</dbReference>
<protein>
    <recommendedName>
        <fullName evidence="7">Phosphofructokinase domain-containing protein</fullName>
    </recommendedName>
</protein>
<dbReference type="OrthoDB" id="9802503at2"/>
<evidence type="ECO:0000256" key="1">
    <source>
        <dbReference type="ARBA" id="ARBA00001946"/>
    </source>
</evidence>
<evidence type="ECO:0000259" key="7">
    <source>
        <dbReference type="Pfam" id="PF00365"/>
    </source>
</evidence>
<dbReference type="GO" id="GO:0046872">
    <property type="term" value="F:metal ion binding"/>
    <property type="evidence" value="ECO:0007669"/>
    <property type="project" value="UniProtKB-KW"/>
</dbReference>
<dbReference type="PRINTS" id="PR00476">
    <property type="entry name" value="PHFRCTKINASE"/>
</dbReference>
<sequence length="156" mass="17398">MTLRGAVEEAYKTEKIDQIYGMRNGLEGLLGKGIISLHENMKAITKSSEQPGAILGRSRYSPSEKEFKEILQFLEEENIEIFCYIGGNGSSRTVAELHRRSVAAGKNIRLFVHIPKTIDNDLSGTDRLEAYQLGKKAVRYALEGYSGGNGWIEPNF</sequence>
<comment type="caution">
    <text evidence="8">The sequence shown here is derived from an EMBL/GenBank/DDBJ whole genome shotgun (WGS) entry which is preliminary data.</text>
</comment>
<keyword evidence="4" id="KW-0418">Kinase</keyword>
<evidence type="ECO:0000313" key="8">
    <source>
        <dbReference type="EMBL" id="RBW68301.1"/>
    </source>
</evidence>
<dbReference type="EMBL" id="QOCW01000022">
    <property type="protein sequence ID" value="RBW68301.1"/>
    <property type="molecule type" value="Genomic_DNA"/>
</dbReference>
<dbReference type="InterPro" id="IPR035966">
    <property type="entry name" value="PKF_sf"/>
</dbReference>
<organism evidence="8 9">
    <name type="scientific">Bacillus taeanensis</name>
    <dbReference type="NCBI Taxonomy" id="273032"/>
    <lineage>
        <taxon>Bacteria</taxon>
        <taxon>Bacillati</taxon>
        <taxon>Bacillota</taxon>
        <taxon>Bacilli</taxon>
        <taxon>Bacillales</taxon>
        <taxon>Bacillaceae</taxon>
        <taxon>Bacillus</taxon>
    </lineage>
</organism>